<dbReference type="CDD" id="cd03216">
    <property type="entry name" value="ABC_Carb_Monos_I"/>
    <property type="match status" value="1"/>
</dbReference>
<accession>A0A508WVW1</accession>
<dbReference type="SUPFAM" id="SSF52540">
    <property type="entry name" value="P-loop containing nucleoside triphosphate hydrolases"/>
    <property type="match status" value="2"/>
</dbReference>
<evidence type="ECO:0000256" key="2">
    <source>
        <dbReference type="ARBA" id="ARBA00005417"/>
    </source>
</evidence>
<evidence type="ECO:0000256" key="6">
    <source>
        <dbReference type="ARBA" id="ARBA00022737"/>
    </source>
</evidence>
<keyword evidence="3" id="KW-0813">Transport</keyword>
<dbReference type="PROSITE" id="PS00211">
    <property type="entry name" value="ABC_TRANSPORTER_1"/>
    <property type="match status" value="1"/>
</dbReference>
<keyword evidence="4" id="KW-1003">Cell membrane</keyword>
<dbReference type="InterPro" id="IPR017871">
    <property type="entry name" value="ABC_transporter-like_CS"/>
</dbReference>
<evidence type="ECO:0000256" key="4">
    <source>
        <dbReference type="ARBA" id="ARBA00022475"/>
    </source>
</evidence>
<dbReference type="EMBL" id="NBUC01000112">
    <property type="protein sequence ID" value="PLT99303.1"/>
    <property type="molecule type" value="Genomic_DNA"/>
</dbReference>
<evidence type="ECO:0000256" key="3">
    <source>
        <dbReference type="ARBA" id="ARBA00022448"/>
    </source>
</evidence>
<keyword evidence="7" id="KW-0547">Nucleotide-binding</keyword>
<evidence type="ECO:0000259" key="11">
    <source>
        <dbReference type="PROSITE" id="PS50893"/>
    </source>
</evidence>
<protein>
    <submittedName>
        <fullName evidence="12">ABC transporter ATP-binding protein</fullName>
    </submittedName>
    <submittedName>
        <fullName evidence="13">Ribose import ATP-binding protein RbsA 1</fullName>
        <ecNumber evidence="13">3.6.3.17</ecNumber>
    </submittedName>
</protein>
<dbReference type="SMART" id="SM00382">
    <property type="entry name" value="AAA"/>
    <property type="match status" value="2"/>
</dbReference>
<dbReference type="Proteomes" id="UP000507954">
    <property type="component" value="Unassembled WGS sequence"/>
</dbReference>
<dbReference type="PANTHER" id="PTHR43790">
    <property type="entry name" value="CARBOHYDRATE TRANSPORT ATP-BINDING PROTEIN MG119-RELATED"/>
    <property type="match status" value="1"/>
</dbReference>
<keyword evidence="5" id="KW-0762">Sugar transport</keyword>
<dbReference type="PANTHER" id="PTHR43790:SF3">
    <property type="entry name" value="D-ALLOSE IMPORT ATP-BINDING PROTEIN ALSA-RELATED"/>
    <property type="match status" value="1"/>
</dbReference>
<dbReference type="FunFam" id="3.40.50.300:FF:000127">
    <property type="entry name" value="Ribose import ATP-binding protein RbsA"/>
    <property type="match status" value="1"/>
</dbReference>
<dbReference type="Gene3D" id="3.40.50.300">
    <property type="entry name" value="P-loop containing nucleotide triphosphate hydrolases"/>
    <property type="match status" value="2"/>
</dbReference>
<evidence type="ECO:0000256" key="1">
    <source>
        <dbReference type="ARBA" id="ARBA00004202"/>
    </source>
</evidence>
<dbReference type="GO" id="GO:0005524">
    <property type="term" value="F:ATP binding"/>
    <property type="evidence" value="ECO:0007669"/>
    <property type="project" value="UniProtKB-KW"/>
</dbReference>
<dbReference type="EMBL" id="CABFNB010000093">
    <property type="protein sequence ID" value="VTZ61572.1"/>
    <property type="molecule type" value="Genomic_DNA"/>
</dbReference>
<keyword evidence="13" id="KW-0378">Hydrolase</keyword>
<reference evidence="12" key="1">
    <citation type="submission" date="2017-04" db="EMBL/GenBank/DDBJ databases">
        <authorList>
            <person name="Porter S."/>
            <person name="Friesen M.L."/>
            <person name="Faber-Hammond J."/>
        </authorList>
    </citation>
    <scope>NUCLEOTIDE SEQUENCE</scope>
    <source>
        <strain evidence="12">Str16</strain>
    </source>
</reference>
<evidence type="ECO:0000313" key="12">
    <source>
        <dbReference type="EMBL" id="PLT99303.1"/>
    </source>
</evidence>
<keyword evidence="9" id="KW-1278">Translocase</keyword>
<evidence type="ECO:0000313" key="13">
    <source>
        <dbReference type="EMBL" id="VTZ61572.1"/>
    </source>
</evidence>
<reference evidence="13" key="3">
    <citation type="submission" date="2019-06" db="EMBL/GenBank/DDBJ databases">
        <authorList>
            <person name="Le Quere A."/>
            <person name="Colella S."/>
        </authorList>
    </citation>
    <scope>NUCLEOTIDE SEQUENCE</scope>
    <source>
        <strain evidence="13">EmedicaeMD41</strain>
    </source>
</reference>
<name>A0A508WVW1_9HYPH</name>
<dbReference type="InterPro" id="IPR027417">
    <property type="entry name" value="P-loop_NTPase"/>
</dbReference>
<keyword evidence="8 13" id="KW-0067">ATP-binding</keyword>
<dbReference type="GO" id="GO:0005886">
    <property type="term" value="C:plasma membrane"/>
    <property type="evidence" value="ECO:0007669"/>
    <property type="project" value="UniProtKB-SubCell"/>
</dbReference>
<gene>
    <name evidence="13" type="primary">rbsA</name>
    <name evidence="12" type="ORF">BMJ33_23825</name>
    <name evidence="13" type="ORF">EMEDMD4_280099</name>
</gene>
<feature type="domain" description="ABC transporter" evidence="11">
    <location>
        <begin position="256"/>
        <end position="493"/>
    </location>
</feature>
<evidence type="ECO:0000256" key="8">
    <source>
        <dbReference type="ARBA" id="ARBA00022840"/>
    </source>
</evidence>
<dbReference type="CDD" id="cd03215">
    <property type="entry name" value="ABC_Carb_Monos_II"/>
    <property type="match status" value="1"/>
</dbReference>
<keyword evidence="14" id="KW-1185">Reference proteome</keyword>
<dbReference type="EC" id="3.6.3.17" evidence="13"/>
<comment type="similarity">
    <text evidence="2">Belongs to the ABC transporter superfamily.</text>
</comment>
<proteinExistence type="inferred from homology"/>
<dbReference type="GO" id="GO:0016887">
    <property type="term" value="F:ATP hydrolysis activity"/>
    <property type="evidence" value="ECO:0007669"/>
    <property type="project" value="InterPro"/>
</dbReference>
<dbReference type="Pfam" id="PF00005">
    <property type="entry name" value="ABC_tran"/>
    <property type="match status" value="2"/>
</dbReference>
<reference evidence="12 14" key="2">
    <citation type="journal article" date="2018" name="FEMS Microbiol. Ecol.">
        <title>Co-invading symbiotic mutualists of Medicago polymorpha retain high ancestral diversity and contain diverse accessory genomes.</title>
        <authorList>
            <person name="Porter S.S."/>
            <person name="Faber-Hammond J.J."/>
            <person name="Friesen M.L."/>
        </authorList>
    </citation>
    <scope>NUCLEOTIDE SEQUENCE [LARGE SCALE GENOMIC DNA]</scope>
    <source>
        <strain evidence="12 14">Str16</strain>
    </source>
</reference>
<dbReference type="PROSITE" id="PS50893">
    <property type="entry name" value="ABC_TRANSPORTER_2"/>
    <property type="match status" value="2"/>
</dbReference>
<feature type="domain" description="ABC transporter" evidence="11">
    <location>
        <begin position="8"/>
        <end position="244"/>
    </location>
</feature>
<comment type="subcellular location">
    <subcellularLocation>
        <location evidence="1">Cell membrane</location>
        <topology evidence="1">Peripheral membrane protein</topology>
    </subcellularLocation>
</comment>
<evidence type="ECO:0000256" key="10">
    <source>
        <dbReference type="ARBA" id="ARBA00023136"/>
    </source>
</evidence>
<sequence>MNQHEILLKLENIEKRFPGVVALKSISLEVRAGEVQVLLGENGAGKSTLMKILAGEHPPTDGTIVVGGRKVPALTPTLATELGIGLVHQELSLIPALSVTENIFLGRMPRNAFGKINWSKAHADARHALEALGVFIDPAAEVRTLEVAEQQLVEITRVLERGPRILLLDEPTSALSDGERSRLFDVIRLLKQRGHGIIYISHHLSEIPLIADRVTVLRDGIVVKTLPADQADEETVIGLMVGRRLEEQFPKEKVELGTPVLVVENLASGTTLKDLSFTLRRGEILGVYGLMGAGQAEIASALFGLQAVKAGSVEVEGKRANFRHSSDAIAAGLGLISRDRRQSLVPMQPVGPNLSLSWLAGKSLLSRLDLTREREEGSRYISDLRIRPASTTHKLFFFSGGNQQKVILARWMSSGARILIFDEPTRGIDVGAKAEVFAVMSRLVSEGASILMISSELNELIGMADRALVMRGGRLSAELPRKEISQQNLLRYAS</sequence>
<dbReference type="Proteomes" id="UP001190825">
    <property type="component" value="Unassembled WGS sequence"/>
</dbReference>
<dbReference type="RefSeq" id="WP_012066666.1">
    <property type="nucleotide sequence ID" value="NZ_ATYC01000022.1"/>
</dbReference>
<keyword evidence="6" id="KW-0677">Repeat</keyword>
<evidence type="ECO:0000313" key="14">
    <source>
        <dbReference type="Proteomes" id="UP001190825"/>
    </source>
</evidence>
<dbReference type="InterPro" id="IPR050107">
    <property type="entry name" value="ABC_carbohydrate_import_ATPase"/>
</dbReference>
<dbReference type="OMA" id="FIHQELM"/>
<keyword evidence="10" id="KW-0472">Membrane</keyword>
<dbReference type="InterPro" id="IPR003593">
    <property type="entry name" value="AAA+_ATPase"/>
</dbReference>
<dbReference type="InterPro" id="IPR003439">
    <property type="entry name" value="ABC_transporter-like_ATP-bd"/>
</dbReference>
<organism evidence="13">
    <name type="scientific">Sinorhizobium medicae</name>
    <dbReference type="NCBI Taxonomy" id="110321"/>
    <lineage>
        <taxon>Bacteria</taxon>
        <taxon>Pseudomonadati</taxon>
        <taxon>Pseudomonadota</taxon>
        <taxon>Alphaproteobacteria</taxon>
        <taxon>Hyphomicrobiales</taxon>
        <taxon>Rhizobiaceae</taxon>
        <taxon>Sinorhizobium/Ensifer group</taxon>
        <taxon>Sinorhizobium</taxon>
    </lineage>
</organism>
<evidence type="ECO:0000256" key="5">
    <source>
        <dbReference type="ARBA" id="ARBA00022597"/>
    </source>
</evidence>
<evidence type="ECO:0000256" key="9">
    <source>
        <dbReference type="ARBA" id="ARBA00022967"/>
    </source>
</evidence>
<dbReference type="AlphaFoldDB" id="A0A508WVW1"/>
<evidence type="ECO:0000256" key="7">
    <source>
        <dbReference type="ARBA" id="ARBA00022741"/>
    </source>
</evidence>